<dbReference type="InterPro" id="IPR001466">
    <property type="entry name" value="Beta-lactam-related"/>
</dbReference>
<dbReference type="PANTHER" id="PTHR43283:SF7">
    <property type="entry name" value="BETA-LACTAMASE-RELATED DOMAIN-CONTAINING PROTEIN"/>
    <property type="match status" value="1"/>
</dbReference>
<dbReference type="Gene3D" id="3.40.710.10">
    <property type="entry name" value="DD-peptidase/beta-lactamase superfamily"/>
    <property type="match status" value="1"/>
</dbReference>
<dbReference type="Proteomes" id="UP000198964">
    <property type="component" value="Unassembled WGS sequence"/>
</dbReference>
<proteinExistence type="predicted"/>
<dbReference type="InterPro" id="IPR050789">
    <property type="entry name" value="Diverse_Enzym_Activities"/>
</dbReference>
<keyword evidence="3" id="KW-1185">Reference proteome</keyword>
<reference evidence="2 3" key="1">
    <citation type="submission" date="2016-10" db="EMBL/GenBank/DDBJ databases">
        <authorList>
            <person name="de Groot N.N."/>
        </authorList>
    </citation>
    <scope>NUCLEOTIDE SEQUENCE [LARGE SCALE GENOMIC DNA]</scope>
    <source>
        <strain evidence="2 3">CGMCC 1.9156</strain>
    </source>
</reference>
<dbReference type="STRING" id="655355.SAMN05216283_101724"/>
<dbReference type="PANTHER" id="PTHR43283">
    <property type="entry name" value="BETA-LACTAMASE-RELATED"/>
    <property type="match status" value="1"/>
</dbReference>
<protein>
    <recommendedName>
        <fullName evidence="1">Beta-lactamase-related domain-containing protein</fullName>
    </recommendedName>
</protein>
<evidence type="ECO:0000259" key="1">
    <source>
        <dbReference type="Pfam" id="PF00144"/>
    </source>
</evidence>
<feature type="domain" description="Beta-lactamase-related" evidence="1">
    <location>
        <begin position="162"/>
        <end position="423"/>
    </location>
</feature>
<evidence type="ECO:0000313" key="3">
    <source>
        <dbReference type="Proteomes" id="UP000198964"/>
    </source>
</evidence>
<dbReference type="RefSeq" id="WP_093918437.1">
    <property type="nucleotide sequence ID" value="NZ_FONW01000001.1"/>
</dbReference>
<organism evidence="2 3">
    <name type="scientific">Sunxiuqinia elliptica</name>
    <dbReference type="NCBI Taxonomy" id="655355"/>
    <lineage>
        <taxon>Bacteria</taxon>
        <taxon>Pseudomonadati</taxon>
        <taxon>Bacteroidota</taxon>
        <taxon>Bacteroidia</taxon>
        <taxon>Marinilabiliales</taxon>
        <taxon>Prolixibacteraceae</taxon>
        <taxon>Sunxiuqinia</taxon>
    </lineage>
</organism>
<name>A0A1I2CHY2_9BACT</name>
<dbReference type="AlphaFoldDB" id="A0A1I2CHY2"/>
<gene>
    <name evidence="2" type="ORF">SAMN05216283_101724</name>
</gene>
<evidence type="ECO:0000313" key="2">
    <source>
        <dbReference type="EMBL" id="SFE67320.1"/>
    </source>
</evidence>
<dbReference type="Pfam" id="PF00144">
    <property type="entry name" value="Beta-lactamase"/>
    <property type="match status" value="1"/>
</dbReference>
<accession>A0A1I2CHY2</accession>
<dbReference type="InterPro" id="IPR012338">
    <property type="entry name" value="Beta-lactam/transpept-like"/>
</dbReference>
<dbReference type="SUPFAM" id="SSF56601">
    <property type="entry name" value="beta-lactamase/transpeptidase-like"/>
    <property type="match status" value="1"/>
</dbReference>
<dbReference type="EMBL" id="FONW01000001">
    <property type="protein sequence ID" value="SFE67320.1"/>
    <property type="molecule type" value="Genomic_DNA"/>
</dbReference>
<sequence length="446" mass="50137">MKKRIFLVVLIAALLGGGYYLNLLMPIITGYAAKNLASGVFVAGRSQEAMEQEDLNFSFIALTNNTVAWEKKEVVSRFLWGKSEAIFLDDFGCSLVKEFAPETIRNYPFQAVEPEPSKPDELDWPMGNRLADTIPEGVNLPKLNQAVAMAMSDSIPYKGTFALMVVYKGQPVAEAYRDDFNADSRFLSWSMAKSFTNTLIGLRVKEGKIVINEALGIQEWQQDERKNITLNHLMQMNSGLEWNEGYGNLSDVTVMLHKEGDMGLYTQQKELAYPAGTHWLYSSGSTNVVCRELRKSFSDEEAYFAYPRKALFNPIGMTSAIFEVDASGTFVGSSYLYATMRDYARYGLLYLNDGRWMGEQLLPEGWVDYTRQEAQGSDGRYGSCFWLNLSGDFPDAPKDMYLCKGHDGQFICIIPSRDLVVVRTGYSKKGEFDLNGVLKAILESLE</sequence>